<proteinExistence type="inferred from homology"/>
<dbReference type="PANTHER" id="PTHR35024:SF4">
    <property type="entry name" value="POLYMER-FORMING CYTOSKELETAL PROTEIN"/>
    <property type="match status" value="1"/>
</dbReference>
<evidence type="ECO:0000256" key="1">
    <source>
        <dbReference type="ARBA" id="ARBA00044755"/>
    </source>
</evidence>
<reference evidence="2" key="1">
    <citation type="journal article" date="2020" name="mSystems">
        <title>Genome- and Community-Level Interaction Insights into Carbon Utilization and Element Cycling Functions of Hydrothermarchaeota in Hydrothermal Sediment.</title>
        <authorList>
            <person name="Zhou Z."/>
            <person name="Liu Y."/>
            <person name="Xu W."/>
            <person name="Pan J."/>
            <person name="Luo Z.H."/>
            <person name="Li M."/>
        </authorList>
    </citation>
    <scope>NUCLEOTIDE SEQUENCE [LARGE SCALE GENOMIC DNA]</scope>
    <source>
        <strain evidence="2">SpSt-479</strain>
    </source>
</reference>
<name>A0A7V3E853_9BACT</name>
<dbReference type="InterPro" id="IPR007607">
    <property type="entry name" value="BacA/B"/>
</dbReference>
<protein>
    <submittedName>
        <fullName evidence="2">Polymer-forming cytoskeletal protein</fullName>
    </submittedName>
</protein>
<dbReference type="PANTHER" id="PTHR35024">
    <property type="entry name" value="HYPOTHETICAL CYTOSOLIC PROTEIN"/>
    <property type="match status" value="1"/>
</dbReference>
<dbReference type="RefSeq" id="WP_304144174.1">
    <property type="nucleotide sequence ID" value="NZ_JAOAIE010000036.1"/>
</dbReference>
<accession>A0A7V3E853</accession>
<dbReference type="AlphaFoldDB" id="A0A7V3E853"/>
<dbReference type="EMBL" id="DSUJ01000008">
    <property type="protein sequence ID" value="HFI92058.1"/>
    <property type="molecule type" value="Genomic_DNA"/>
</dbReference>
<gene>
    <name evidence="2" type="ORF">ENS31_11120</name>
</gene>
<dbReference type="Pfam" id="PF04519">
    <property type="entry name" value="Bactofilin"/>
    <property type="match status" value="1"/>
</dbReference>
<evidence type="ECO:0000313" key="2">
    <source>
        <dbReference type="EMBL" id="HFI92058.1"/>
    </source>
</evidence>
<sequence>MKSKTNGSYMDEVTIISSGVVIEGKVNSNGNIRVDGTIKGDIVAQGNLTVGDSGNIQGQLSGDIVTIGGKVEGSVNAKDKLVLEAKSVLKGDIVTKVLVVEAGAVFEGRSSMSGLGSAPKIQS</sequence>
<comment type="similarity">
    <text evidence="1">Belongs to the bactofilin family.</text>
</comment>
<comment type="caution">
    <text evidence="2">The sequence shown here is derived from an EMBL/GenBank/DDBJ whole genome shotgun (WGS) entry which is preliminary data.</text>
</comment>
<organism evidence="2">
    <name type="scientific">Ignavibacterium album</name>
    <dbReference type="NCBI Taxonomy" id="591197"/>
    <lineage>
        <taxon>Bacteria</taxon>
        <taxon>Pseudomonadati</taxon>
        <taxon>Ignavibacteriota</taxon>
        <taxon>Ignavibacteria</taxon>
        <taxon>Ignavibacteriales</taxon>
        <taxon>Ignavibacteriaceae</taxon>
        <taxon>Ignavibacterium</taxon>
    </lineage>
</organism>